<proteinExistence type="predicted"/>
<dbReference type="SUPFAM" id="SSF54373">
    <property type="entry name" value="FAD-linked reductases, C-terminal domain"/>
    <property type="match status" value="1"/>
</dbReference>
<name>A0A674J7H2_9SAUR</name>
<dbReference type="GO" id="GO:0008115">
    <property type="term" value="F:sarcosine oxidase activity"/>
    <property type="evidence" value="ECO:0007669"/>
    <property type="project" value="TreeGrafter"/>
</dbReference>
<evidence type="ECO:0000256" key="4">
    <source>
        <dbReference type="ARBA" id="ARBA00023002"/>
    </source>
</evidence>
<comment type="cofactor">
    <cofactor evidence="1">
        <name>FAD</name>
        <dbReference type="ChEBI" id="CHEBI:57692"/>
    </cofactor>
</comment>
<keyword evidence="4" id="KW-0560">Oxidoreductase</keyword>
<keyword evidence="3" id="KW-0274">FAD</keyword>
<dbReference type="PANTHER" id="PTHR10961:SF46">
    <property type="entry name" value="PEROXISOMAL SARCOSINE OXIDASE"/>
    <property type="match status" value="1"/>
</dbReference>
<evidence type="ECO:0000256" key="2">
    <source>
        <dbReference type="ARBA" id="ARBA00022630"/>
    </source>
</evidence>
<dbReference type="AlphaFoldDB" id="A0A674J7H2"/>
<reference evidence="6" key="2">
    <citation type="submission" date="2025-09" db="UniProtKB">
        <authorList>
            <consortium name="Ensembl"/>
        </authorList>
    </citation>
    <scope>IDENTIFICATION</scope>
</reference>
<dbReference type="GO" id="GO:0005777">
    <property type="term" value="C:peroxisome"/>
    <property type="evidence" value="ECO:0007669"/>
    <property type="project" value="TreeGrafter"/>
</dbReference>
<organism evidence="6 7">
    <name type="scientific">Terrapene triunguis</name>
    <name type="common">Three-toed box turtle</name>
    <dbReference type="NCBI Taxonomy" id="2587831"/>
    <lineage>
        <taxon>Eukaryota</taxon>
        <taxon>Metazoa</taxon>
        <taxon>Chordata</taxon>
        <taxon>Craniata</taxon>
        <taxon>Vertebrata</taxon>
        <taxon>Euteleostomi</taxon>
        <taxon>Archelosauria</taxon>
        <taxon>Testudinata</taxon>
        <taxon>Testudines</taxon>
        <taxon>Cryptodira</taxon>
        <taxon>Durocryptodira</taxon>
        <taxon>Testudinoidea</taxon>
        <taxon>Emydidae</taxon>
        <taxon>Terrapene</taxon>
    </lineage>
</organism>
<feature type="region of interest" description="Disordered" evidence="5">
    <location>
        <begin position="20"/>
        <end position="39"/>
    </location>
</feature>
<evidence type="ECO:0000256" key="3">
    <source>
        <dbReference type="ARBA" id="ARBA00022827"/>
    </source>
</evidence>
<keyword evidence="7" id="KW-1185">Reference proteome</keyword>
<reference evidence="6" key="1">
    <citation type="submission" date="2025-08" db="UniProtKB">
        <authorList>
            <consortium name="Ensembl"/>
        </authorList>
    </citation>
    <scope>IDENTIFICATION</scope>
</reference>
<dbReference type="Gene3D" id="3.30.9.10">
    <property type="entry name" value="D-Amino Acid Oxidase, subunit A, domain 2"/>
    <property type="match status" value="1"/>
</dbReference>
<gene>
    <name evidence="6" type="primary">LOC113405654</name>
</gene>
<accession>A0A674J7H2</accession>
<dbReference type="GO" id="GO:0033514">
    <property type="term" value="P:L-lysine catabolic process to acetyl-CoA via L-pipecolate"/>
    <property type="evidence" value="ECO:0007669"/>
    <property type="project" value="TreeGrafter"/>
</dbReference>
<evidence type="ECO:0000256" key="1">
    <source>
        <dbReference type="ARBA" id="ARBA00001974"/>
    </source>
</evidence>
<evidence type="ECO:0000313" key="6">
    <source>
        <dbReference type="Ensembl" id="ENSTMTP00000017205.1"/>
    </source>
</evidence>
<dbReference type="Ensembl" id="ENSTMTT00000017818.1">
    <property type="protein sequence ID" value="ENSTMTP00000017205.1"/>
    <property type="gene ID" value="ENSTMTG00000012641.1"/>
</dbReference>
<dbReference type="InParanoid" id="A0A674J7H2"/>
<sequence>RLAPNLAHCTATPTCPCPKGAASLSPTSPTPRQGRDDSPRVAATHVLPAPQTLRINVCYWKEKVPGAYGVSANFPCFLALCAPHHIYGLPSNEYPGLVKICCHSGSPADPEERDRPPEASALPDIQILQDFVSKYLPGLVPEPAVVEHCMYTVRGRRWAQELPSQSLPAHVGTPCLELVLAPSPPVPNLPAPTPLPGPEPRSPRSQAAWPLLRHLLPGHASHGW</sequence>
<dbReference type="GO" id="GO:0050031">
    <property type="term" value="F:L-pipecolate oxidase activity"/>
    <property type="evidence" value="ECO:0007669"/>
    <property type="project" value="TreeGrafter"/>
</dbReference>
<protein>
    <submittedName>
        <fullName evidence="6">Uncharacterized protein</fullName>
    </submittedName>
</protein>
<dbReference type="Proteomes" id="UP000472274">
    <property type="component" value="Unplaced"/>
</dbReference>
<dbReference type="GO" id="GO:0050660">
    <property type="term" value="F:flavin adenine dinucleotide binding"/>
    <property type="evidence" value="ECO:0007669"/>
    <property type="project" value="InterPro"/>
</dbReference>
<evidence type="ECO:0000313" key="7">
    <source>
        <dbReference type="Proteomes" id="UP000472274"/>
    </source>
</evidence>
<dbReference type="PANTHER" id="PTHR10961">
    <property type="entry name" value="PEROXISOMAL SARCOSINE OXIDASE"/>
    <property type="match status" value="1"/>
</dbReference>
<dbReference type="GeneTree" id="ENSGT00990000214279"/>
<evidence type="ECO:0000256" key="5">
    <source>
        <dbReference type="SAM" id="MobiDB-lite"/>
    </source>
</evidence>
<dbReference type="InterPro" id="IPR045170">
    <property type="entry name" value="MTOX"/>
</dbReference>
<keyword evidence="2" id="KW-0285">Flavoprotein</keyword>